<dbReference type="EMBL" id="JAXBLV010000177">
    <property type="protein sequence ID" value="MDY3560289.1"/>
    <property type="molecule type" value="Genomic_DNA"/>
</dbReference>
<sequence>MLRFRLALAAAALAACTELAPALYLPVETEKVPVERLAKNLEAIVKKNPEDASAVLNLARVHAMAYSLRSEEVPVNKKSPDSIWFGYEPPIVPFRAVTQTENKEKLTAAQGHLKAALALYEEAIKLAPNDLRAKLGRAWLLSQTDKKEDAIAALRAVIEEAWKKDQELKAGPFGGHTVTAEGAGYLVPLLDKSKDADEIATLTERTAKLNRLPRPVTPVAVPLKDGLTAADLEARNASVAFDADGTGLQKKWTWISPNAAWLVHDPKHTGNVTSALQLFGSVTFWLFWGTGYDAMAALDDNSDGVLSGAELDSLALWHDANANGVCDAGEVKPLSEYGIVELSVRFERDATHPDRIAYSKAGATFKDGSTRPTFDLVLHPAK</sequence>
<keyword evidence="3" id="KW-1185">Reference proteome</keyword>
<proteinExistence type="predicted"/>
<comment type="caution">
    <text evidence="2">The sequence shown here is derived from an EMBL/GenBank/DDBJ whole genome shotgun (WGS) entry which is preliminary data.</text>
</comment>
<feature type="chain" id="PRO_5045764965" evidence="1">
    <location>
        <begin position="23"/>
        <end position="382"/>
    </location>
</feature>
<feature type="signal peptide" evidence="1">
    <location>
        <begin position="1"/>
        <end position="22"/>
    </location>
</feature>
<evidence type="ECO:0000313" key="2">
    <source>
        <dbReference type="EMBL" id="MDY3560289.1"/>
    </source>
</evidence>
<organism evidence="2 3">
    <name type="scientific">Gemmata algarum</name>
    <dbReference type="NCBI Taxonomy" id="2975278"/>
    <lineage>
        <taxon>Bacteria</taxon>
        <taxon>Pseudomonadati</taxon>
        <taxon>Planctomycetota</taxon>
        <taxon>Planctomycetia</taxon>
        <taxon>Gemmatales</taxon>
        <taxon>Gemmataceae</taxon>
        <taxon>Gemmata</taxon>
    </lineage>
</organism>
<dbReference type="PANTHER" id="PTHR39431:SF1">
    <property type="entry name" value="FRPA_C-RELATED PROTEIN"/>
    <property type="match status" value="1"/>
</dbReference>
<keyword evidence="1" id="KW-0732">Signal</keyword>
<gene>
    <name evidence="2" type="ORF">R5W23_001518</name>
</gene>
<dbReference type="Gene3D" id="1.25.40.10">
    <property type="entry name" value="Tetratricopeptide repeat domain"/>
    <property type="match status" value="1"/>
</dbReference>
<dbReference type="PROSITE" id="PS51257">
    <property type="entry name" value="PROKAR_LIPOPROTEIN"/>
    <property type="match status" value="1"/>
</dbReference>
<dbReference type="Proteomes" id="UP001272242">
    <property type="component" value="Unassembled WGS sequence"/>
</dbReference>
<dbReference type="PROSITE" id="PS00018">
    <property type="entry name" value="EF_HAND_1"/>
    <property type="match status" value="1"/>
</dbReference>
<dbReference type="InterPro" id="IPR018247">
    <property type="entry name" value="EF_Hand_1_Ca_BS"/>
</dbReference>
<dbReference type="InterPro" id="IPR011990">
    <property type="entry name" value="TPR-like_helical_dom_sf"/>
</dbReference>
<accession>A0ABU5EYG4</accession>
<dbReference type="SUPFAM" id="SSF48452">
    <property type="entry name" value="TPR-like"/>
    <property type="match status" value="1"/>
</dbReference>
<name>A0ABU5EYG4_9BACT</name>
<evidence type="ECO:0000313" key="3">
    <source>
        <dbReference type="Proteomes" id="UP001272242"/>
    </source>
</evidence>
<dbReference type="RefSeq" id="WP_320686885.1">
    <property type="nucleotide sequence ID" value="NZ_JAXBLV010000177.1"/>
</dbReference>
<protein>
    <submittedName>
        <fullName evidence="2">Tetratricopeptide repeat protein</fullName>
    </submittedName>
</protein>
<evidence type="ECO:0000256" key="1">
    <source>
        <dbReference type="SAM" id="SignalP"/>
    </source>
</evidence>
<dbReference type="Pfam" id="PF14559">
    <property type="entry name" value="TPR_19"/>
    <property type="match status" value="1"/>
</dbReference>
<dbReference type="PANTHER" id="PTHR39431">
    <property type="entry name" value="FRPA/C-RELATED PROTEIN"/>
    <property type="match status" value="1"/>
</dbReference>
<reference evidence="3" key="1">
    <citation type="journal article" date="2023" name="Mar. Drugs">
        <title>Gemmata algarum, a Novel Planctomycete Isolated from an Algal Mat, Displays Antimicrobial Activity.</title>
        <authorList>
            <person name="Kumar G."/>
            <person name="Kallscheuer N."/>
            <person name="Kashif M."/>
            <person name="Ahamad S."/>
            <person name="Jagadeeshwari U."/>
            <person name="Pannikurungottu S."/>
            <person name="Haufschild T."/>
            <person name="Kabuu M."/>
            <person name="Sasikala C."/>
            <person name="Jogler C."/>
            <person name="Ramana C."/>
        </authorList>
    </citation>
    <scope>NUCLEOTIDE SEQUENCE [LARGE SCALE GENOMIC DNA]</scope>
    <source>
        <strain evidence="3">JC673</strain>
    </source>
</reference>